<keyword evidence="2" id="KW-0808">Transferase</keyword>
<dbReference type="PANTHER" id="PTHR43190:SF3">
    <property type="entry name" value="N-ACETYL-D-GLUCOSAMINE KINASE"/>
    <property type="match status" value="1"/>
</dbReference>
<protein>
    <submittedName>
        <fullName evidence="2">N-acetylglucosamine kinase</fullName>
    </submittedName>
</protein>
<reference evidence="2 3" key="1">
    <citation type="journal article" date="2014" name="Int. J. Syst. Evol. Microbiol.">
        <title>Complete genome sequence of Corynebacterium casei LMG S-19264T (=DSM 44701T), isolated from a smear-ripened cheese.</title>
        <authorList>
            <consortium name="US DOE Joint Genome Institute (JGI-PGF)"/>
            <person name="Walter F."/>
            <person name="Albersmeier A."/>
            <person name="Kalinowski J."/>
            <person name="Ruckert C."/>
        </authorList>
    </citation>
    <scope>NUCLEOTIDE SEQUENCE [LARGE SCALE GENOMIC DNA]</scope>
    <source>
        <strain evidence="2 3">KCTC 19473</strain>
    </source>
</reference>
<dbReference type="Proteomes" id="UP000654947">
    <property type="component" value="Unassembled WGS sequence"/>
</dbReference>
<evidence type="ECO:0000259" key="1">
    <source>
        <dbReference type="Pfam" id="PF01869"/>
    </source>
</evidence>
<keyword evidence="2" id="KW-0418">Kinase</keyword>
<proteinExistence type="predicted"/>
<comment type="caution">
    <text evidence="2">The sequence shown here is derived from an EMBL/GenBank/DDBJ whole genome shotgun (WGS) entry which is preliminary data.</text>
</comment>
<dbReference type="InterPro" id="IPR002731">
    <property type="entry name" value="ATPase_BadF"/>
</dbReference>
<sequence>MTNPYPSHSPGPLVLGVDAGGTRTRALVTTLSGHRLGEAFAEGANPNSHGTDLASQRLTEAVSGALDRAGPGARRALATTAVGLAGVSALADGTVRERMHLALARAGVENEAVFTGDDEVAFASGTCAPDGVVLIAGTGAIAARVQERVRTDVADGLGWLVGDAGSGFWIGHRAARASARQLMAGHEPGPLTRAVLARALPEGQNLAPRERARALARALTAAPPIDLAQLAPLVSRACEQGDASAAHIVARAARHLADSVRSVRESGERTPVVLAGGVLSRSGPVRTALVRELSPEAPVVTAGCTAGGAAWTAALRAGLSAGDRYTHGVFTHPPEHGPG</sequence>
<gene>
    <name evidence="2" type="ORF">GCM10007147_29240</name>
</gene>
<evidence type="ECO:0000313" key="2">
    <source>
        <dbReference type="EMBL" id="GHD28925.1"/>
    </source>
</evidence>
<name>A0A918XFS8_9ACTN</name>
<dbReference type="Gene3D" id="3.30.420.40">
    <property type="match status" value="2"/>
</dbReference>
<evidence type="ECO:0000313" key="3">
    <source>
        <dbReference type="Proteomes" id="UP000654947"/>
    </source>
</evidence>
<dbReference type="InterPro" id="IPR052519">
    <property type="entry name" value="Euk-type_GlcNAc_Kinase"/>
</dbReference>
<organism evidence="2 3">
    <name type="scientific">Nocardiopsis kunsanensis</name>
    <dbReference type="NCBI Taxonomy" id="141693"/>
    <lineage>
        <taxon>Bacteria</taxon>
        <taxon>Bacillati</taxon>
        <taxon>Actinomycetota</taxon>
        <taxon>Actinomycetes</taxon>
        <taxon>Streptosporangiales</taxon>
        <taxon>Nocardiopsidaceae</taxon>
        <taxon>Nocardiopsis</taxon>
    </lineage>
</organism>
<dbReference type="PANTHER" id="PTHR43190">
    <property type="entry name" value="N-ACETYL-D-GLUCOSAMINE KINASE"/>
    <property type="match status" value="1"/>
</dbReference>
<dbReference type="CDD" id="cd24007">
    <property type="entry name" value="ASKHA_NBD_eukNAGK-like"/>
    <property type="match status" value="1"/>
</dbReference>
<dbReference type="RefSeq" id="WP_017577385.1">
    <property type="nucleotide sequence ID" value="NZ_BMXL01000015.1"/>
</dbReference>
<dbReference type="AlphaFoldDB" id="A0A918XFS8"/>
<dbReference type="Pfam" id="PF01869">
    <property type="entry name" value="BcrAD_BadFG"/>
    <property type="match status" value="1"/>
</dbReference>
<dbReference type="EMBL" id="BMXL01000015">
    <property type="protein sequence ID" value="GHD28925.1"/>
    <property type="molecule type" value="Genomic_DNA"/>
</dbReference>
<keyword evidence="3" id="KW-1185">Reference proteome</keyword>
<dbReference type="InterPro" id="IPR043129">
    <property type="entry name" value="ATPase_NBD"/>
</dbReference>
<dbReference type="SUPFAM" id="SSF53067">
    <property type="entry name" value="Actin-like ATPase domain"/>
    <property type="match status" value="2"/>
</dbReference>
<dbReference type="GO" id="GO:0016301">
    <property type="term" value="F:kinase activity"/>
    <property type="evidence" value="ECO:0007669"/>
    <property type="project" value="UniProtKB-KW"/>
</dbReference>
<feature type="domain" description="ATPase BadF/BadG/BcrA/BcrD type" evidence="1">
    <location>
        <begin position="15"/>
        <end position="291"/>
    </location>
</feature>
<accession>A0A918XFS8</accession>